<dbReference type="PANTHER" id="PTHR45527">
    <property type="entry name" value="NONRIBOSOMAL PEPTIDE SYNTHETASE"/>
    <property type="match status" value="1"/>
</dbReference>
<feature type="compositionally biased region" description="Pro residues" evidence="1">
    <location>
        <begin position="273"/>
        <end position="310"/>
    </location>
</feature>
<dbReference type="Gene3D" id="3.30.559.30">
    <property type="entry name" value="Nonribosomal peptide synthetase, condensation domain"/>
    <property type="match status" value="1"/>
</dbReference>
<dbReference type="Gene3D" id="3.30.559.10">
    <property type="entry name" value="Chloramphenicol acetyltransferase-like domain"/>
    <property type="match status" value="1"/>
</dbReference>
<proteinExistence type="predicted"/>
<dbReference type="GO" id="GO:0043041">
    <property type="term" value="P:amino acid activation for nonribosomal peptide biosynthetic process"/>
    <property type="evidence" value="ECO:0007669"/>
    <property type="project" value="TreeGrafter"/>
</dbReference>
<dbReference type="GO" id="GO:0008610">
    <property type="term" value="P:lipid biosynthetic process"/>
    <property type="evidence" value="ECO:0007669"/>
    <property type="project" value="UniProtKB-ARBA"/>
</dbReference>
<accession>A0A1J4P3G0</accession>
<feature type="compositionally biased region" description="Low complexity" evidence="1">
    <location>
        <begin position="257"/>
        <end position="272"/>
    </location>
</feature>
<evidence type="ECO:0000256" key="1">
    <source>
        <dbReference type="SAM" id="MobiDB-lite"/>
    </source>
</evidence>
<evidence type="ECO:0000259" key="2">
    <source>
        <dbReference type="Pfam" id="PF00668"/>
    </source>
</evidence>
<sequence>MPGVVSCVVHRPGGLPGAPLVFELCGPLTAGEAESVAARIVERHRAFAVRLDSRAEGRHLLTLEPASRPAAPASVPGTGSASGPVPDAGLGLDPAVDRAAATAPGQVPGPVAGPSGSPGVSGELLADLLVVPPGAETVALRAGQRALVREAVEGRERGRHVEQLCWVWNGPLDTARFSAAWQSVVERESVLRASFDWVASPRLVLHRAAVVDVVRGAAPGGWADVVERDRVAGFDLHRAGLLRVTLLEEPTSPAPPTRAARPTGPRVPRGLGAPPPPPPPPPASPEPSSPSVPPPPPSPPPVVPPAPAGPRGPRGPRGAAGSVGSGAPWGSSGVTRVLLTYHRALLDERAVHVLLRQFYRAYLAGGLSPGGERRPDVRDHARWLEGRSAAAARAYWTAAAPPRDAVVGVGVPGGPTGQSGTAQVRRRLRAGQSRRLRAWAAEWGAGESSALHLVWALLLYRAAAQGAVRGAVRVSFGVYLPGRDIALAGAAEAPGLLGSALPVTVTVDPDAPVGTLVRQVRDAVLEMSAYPWVSGELIGRWSSPSDDDPGAPGAADAPGHGHGGPGQGPGPESARRHHEQDEGAPGIPAVESTVVFDSRPELPAALRGELTAQGIRVEVPHLAGGDTSAAVTLTARHDADGGLSLTAHYDRAVLRDADAARTISQCARVLSQLPDVTDRGASTGQVLRLLEGAGVAHAAPRRPAARRLSLATLRLGRPGADVICLVADGGVVPGTYDRFTDAHQGPERIVLLSCHTAPRRLPPALVQALGGGGRLLLCGAGSGASMAYGIARTVAAGCRPVVVMAGVGGAEQSAQALAEGLRTVLTDPA</sequence>
<dbReference type="PANTHER" id="PTHR45527:SF1">
    <property type="entry name" value="FATTY ACID SYNTHASE"/>
    <property type="match status" value="1"/>
</dbReference>
<feature type="region of interest" description="Disordered" evidence="1">
    <location>
        <begin position="63"/>
        <end position="93"/>
    </location>
</feature>
<dbReference type="EMBL" id="LAVA02000019">
    <property type="protein sequence ID" value="OIJ68013.1"/>
    <property type="molecule type" value="Genomic_DNA"/>
</dbReference>
<dbReference type="STRING" id="1428628.WN71_009380"/>
<name>A0A1J4P3G0_9ACTN</name>
<dbReference type="AlphaFoldDB" id="A0A1J4P3G0"/>
<feature type="region of interest" description="Disordered" evidence="1">
    <location>
        <begin position="247"/>
        <end position="332"/>
    </location>
</feature>
<dbReference type="Proteomes" id="UP000034196">
    <property type="component" value="Unassembled WGS sequence"/>
</dbReference>
<dbReference type="InterPro" id="IPR001242">
    <property type="entry name" value="Condensation_dom"/>
</dbReference>
<dbReference type="SUPFAM" id="SSF52777">
    <property type="entry name" value="CoA-dependent acyltransferases"/>
    <property type="match status" value="2"/>
</dbReference>
<protein>
    <recommendedName>
        <fullName evidence="2">Condensation domain-containing protein</fullName>
    </recommendedName>
</protein>
<feature type="compositionally biased region" description="Low complexity" evidence="1">
    <location>
        <begin position="316"/>
        <end position="332"/>
    </location>
</feature>
<evidence type="ECO:0000313" key="3">
    <source>
        <dbReference type="EMBL" id="OIJ68013.1"/>
    </source>
</evidence>
<feature type="compositionally biased region" description="Gly residues" evidence="1">
    <location>
        <begin position="560"/>
        <end position="569"/>
    </location>
</feature>
<dbReference type="GO" id="GO:0005737">
    <property type="term" value="C:cytoplasm"/>
    <property type="evidence" value="ECO:0007669"/>
    <property type="project" value="TreeGrafter"/>
</dbReference>
<dbReference type="InterPro" id="IPR023213">
    <property type="entry name" value="CAT-like_dom_sf"/>
</dbReference>
<reference evidence="3" key="1">
    <citation type="submission" date="2016-10" db="EMBL/GenBank/DDBJ databases">
        <title>Genome sequence of Streptomyces mangrovisoli MUSC 149.</title>
        <authorList>
            <person name="Lee L.-H."/>
            <person name="Ser H.-L."/>
        </authorList>
    </citation>
    <scope>NUCLEOTIDE SEQUENCE [LARGE SCALE GENOMIC DNA]</scope>
    <source>
        <strain evidence="3">MUSC 149</strain>
    </source>
</reference>
<feature type="region of interest" description="Disordered" evidence="1">
    <location>
        <begin position="540"/>
        <end position="589"/>
    </location>
</feature>
<gene>
    <name evidence="3" type="ORF">WN71_009380</name>
</gene>
<dbReference type="Pfam" id="PF00668">
    <property type="entry name" value="Condensation"/>
    <property type="match status" value="1"/>
</dbReference>
<comment type="caution">
    <text evidence="3">The sequence shown here is derived from an EMBL/GenBank/DDBJ whole genome shotgun (WGS) entry which is preliminary data.</text>
</comment>
<feature type="compositionally biased region" description="Low complexity" evidence="1">
    <location>
        <begin position="65"/>
        <end position="76"/>
    </location>
</feature>
<feature type="domain" description="Condensation" evidence="2">
    <location>
        <begin position="336"/>
        <end position="528"/>
    </location>
</feature>
<organism evidence="3 4">
    <name type="scientific">Streptomyces mangrovisoli</name>
    <dbReference type="NCBI Taxonomy" id="1428628"/>
    <lineage>
        <taxon>Bacteria</taxon>
        <taxon>Bacillati</taxon>
        <taxon>Actinomycetota</taxon>
        <taxon>Actinomycetes</taxon>
        <taxon>Kitasatosporales</taxon>
        <taxon>Streptomycetaceae</taxon>
        <taxon>Streptomyces</taxon>
    </lineage>
</organism>
<dbReference type="GO" id="GO:0003824">
    <property type="term" value="F:catalytic activity"/>
    <property type="evidence" value="ECO:0007669"/>
    <property type="project" value="InterPro"/>
</dbReference>
<evidence type="ECO:0000313" key="4">
    <source>
        <dbReference type="Proteomes" id="UP000034196"/>
    </source>
</evidence>
<dbReference type="GO" id="GO:0031177">
    <property type="term" value="F:phosphopantetheine binding"/>
    <property type="evidence" value="ECO:0007669"/>
    <property type="project" value="TreeGrafter"/>
</dbReference>
<keyword evidence="4" id="KW-1185">Reference proteome</keyword>
<dbReference type="GO" id="GO:0044550">
    <property type="term" value="P:secondary metabolite biosynthetic process"/>
    <property type="evidence" value="ECO:0007669"/>
    <property type="project" value="TreeGrafter"/>
</dbReference>